<dbReference type="HOGENOM" id="CLU_000445_44_2_14"/>
<dbReference type="SUPFAM" id="SSF52317">
    <property type="entry name" value="Class I glutamine amidotransferase-like"/>
    <property type="match status" value="1"/>
</dbReference>
<dbReference type="GO" id="GO:0005737">
    <property type="term" value="C:cytoplasm"/>
    <property type="evidence" value="ECO:0007669"/>
    <property type="project" value="TreeGrafter"/>
</dbReference>
<dbReference type="eggNOG" id="COG0693">
    <property type="taxonomic scope" value="Bacteria"/>
</dbReference>
<dbReference type="PANTHER" id="PTHR48094:SF12">
    <property type="entry name" value="PARKINSON DISEASE PROTEIN 7 HOMOLOG"/>
    <property type="match status" value="1"/>
</dbReference>
<keyword evidence="2" id="KW-0315">Glutamine amidotransferase</keyword>
<feature type="domain" description="DJ-1/PfpI" evidence="1">
    <location>
        <begin position="10"/>
        <end position="174"/>
    </location>
</feature>
<organism evidence="2 3">
    <name type="scientific">Mycoplasmoides gallisepticum S6</name>
    <dbReference type="NCBI Taxonomy" id="1006581"/>
    <lineage>
        <taxon>Bacteria</taxon>
        <taxon>Bacillati</taxon>
        <taxon>Mycoplasmatota</taxon>
        <taxon>Mycoplasmoidales</taxon>
        <taxon>Mycoplasmoidaceae</taxon>
        <taxon>Mycoplasmoides</taxon>
    </lineage>
</organism>
<reference evidence="2 3" key="1">
    <citation type="journal article" date="2011" name="PLoS ONE">
        <title>Core proteome of the minimal cell: comparative proteomics of three mollicute species.</title>
        <authorList>
            <person name="Fisunov G.Y."/>
            <person name="Alexeev D.G."/>
            <person name="Bazaleev N.A."/>
            <person name="Ladygina V.G."/>
            <person name="Galyamina M.A."/>
            <person name="Kondratov I.G."/>
            <person name="Zhukova N.A."/>
            <person name="Serebryakova M.V."/>
            <person name="Demina I.A."/>
            <person name="Govorun V.M."/>
        </authorList>
    </citation>
    <scope>NUCLEOTIDE SEQUENCE [LARGE SCALE GENOMIC DNA]</scope>
    <source>
        <strain evidence="2 3">S6</strain>
    </source>
</reference>
<dbReference type="InterPro" id="IPR002818">
    <property type="entry name" value="DJ-1/PfpI"/>
</dbReference>
<dbReference type="Pfam" id="PF01965">
    <property type="entry name" value="DJ-1_PfpI"/>
    <property type="match status" value="1"/>
</dbReference>
<evidence type="ECO:0000313" key="2">
    <source>
        <dbReference type="EMBL" id="AHB99517.1"/>
    </source>
</evidence>
<dbReference type="PANTHER" id="PTHR48094">
    <property type="entry name" value="PROTEIN/NUCLEIC ACID DEGLYCASE DJ-1-RELATED"/>
    <property type="match status" value="1"/>
</dbReference>
<accession>A0A0F6CK95</accession>
<dbReference type="KEGG" id="mgz:GCW_01230"/>
<proteinExistence type="predicted"/>
<dbReference type="Proteomes" id="UP000018735">
    <property type="component" value="Chromosome"/>
</dbReference>
<dbReference type="EMBL" id="CP006916">
    <property type="protein sequence ID" value="AHB99517.1"/>
    <property type="molecule type" value="Genomic_DNA"/>
</dbReference>
<dbReference type="CDD" id="cd03135">
    <property type="entry name" value="GATase1_DJ-1"/>
    <property type="match status" value="1"/>
</dbReference>
<dbReference type="InterPro" id="IPR029062">
    <property type="entry name" value="Class_I_gatase-like"/>
</dbReference>
<evidence type="ECO:0000259" key="1">
    <source>
        <dbReference type="Pfam" id="PF01965"/>
    </source>
</evidence>
<dbReference type="Gene3D" id="3.40.50.880">
    <property type="match status" value="1"/>
</dbReference>
<dbReference type="RefSeq" id="WP_011884015.1">
    <property type="nucleotide sequence ID" value="NC_023030.2"/>
</dbReference>
<protein>
    <submittedName>
        <fullName evidence="2">Glutamine amidotransferase</fullName>
    </submittedName>
</protein>
<dbReference type="InterPro" id="IPR050325">
    <property type="entry name" value="Prot/Nucl_acid_deglycase"/>
</dbReference>
<dbReference type="AlphaFoldDB" id="A0A0F6CK95"/>
<gene>
    <name evidence="2" type="ORF">GCW_01230</name>
</gene>
<keyword evidence="2" id="KW-0808">Transferase</keyword>
<evidence type="ECO:0000313" key="3">
    <source>
        <dbReference type="Proteomes" id="UP000018735"/>
    </source>
</evidence>
<sequence length="193" mass="21526">MKKNIKKQIRIAAIVATGVDDLELIIPTDLWRRARFIVDYISIEKKNSVTLAQGTSIKCSLTIDKSNLMQYNAIYLPGGLGSKRFGDDQKLTHYLSKFNEKDQTTPRYILAINESPIILKNLGLLEGKKVVASKEHKDAIGSNFDSKTNVLLSDNIITARATGHAIDFAIETVKILASKKEADDLAKMISYER</sequence>
<name>A0A0F6CK95_MYCGL</name>
<dbReference type="GO" id="GO:0016740">
    <property type="term" value="F:transferase activity"/>
    <property type="evidence" value="ECO:0007669"/>
    <property type="project" value="UniProtKB-KW"/>
</dbReference>